<dbReference type="RefSeq" id="WP_069912631.1">
    <property type="nucleotide sequence ID" value="NZ_LAJE02000401.1"/>
</dbReference>
<proteinExistence type="predicted"/>
<reference evidence="2 3" key="1">
    <citation type="journal article" date="2015" name="Genome Announc.">
        <title>Genome Assemblies of Three Soil-Associated Devosia species: D. insulae, D. limi, and D. soli.</title>
        <authorList>
            <person name="Hassan Y.I."/>
            <person name="Lepp D."/>
            <person name="Zhou T."/>
        </authorList>
    </citation>
    <scope>NUCLEOTIDE SEQUENCE [LARGE SCALE GENOMIC DNA]</scope>
    <source>
        <strain evidence="2 3">DS-56</strain>
    </source>
</reference>
<name>A0A1E5XHJ2_9HYPH</name>
<protein>
    <recommendedName>
        <fullName evidence="1">General stress protein 17M-like domain-containing protein</fullName>
    </recommendedName>
</protein>
<dbReference type="InterPro" id="IPR052948">
    <property type="entry name" value="Low_temp-induced_all0457"/>
</dbReference>
<dbReference type="PANTHER" id="PTHR36109">
    <property type="entry name" value="MEMBRANE PROTEIN-RELATED"/>
    <property type="match status" value="1"/>
</dbReference>
<dbReference type="AlphaFoldDB" id="A0A1E5XHJ2"/>
<comment type="caution">
    <text evidence="2">The sequence shown here is derived from an EMBL/GenBank/DDBJ whole genome shotgun (WGS) entry which is preliminary data.</text>
</comment>
<dbReference type="EMBL" id="LAJE02000401">
    <property type="protein sequence ID" value="OEO28055.1"/>
    <property type="molecule type" value="Genomic_DNA"/>
</dbReference>
<dbReference type="Proteomes" id="UP000095463">
    <property type="component" value="Unassembled WGS sequence"/>
</dbReference>
<evidence type="ECO:0000313" key="3">
    <source>
        <dbReference type="Proteomes" id="UP000095463"/>
    </source>
</evidence>
<accession>A0A1E5XHJ2</accession>
<keyword evidence="3" id="KW-1185">Reference proteome</keyword>
<dbReference type="InterPro" id="IPR025889">
    <property type="entry name" value="GSP17M-like_dom"/>
</dbReference>
<dbReference type="PANTHER" id="PTHR36109:SF2">
    <property type="entry name" value="MEMBRANE PROTEIN"/>
    <property type="match status" value="1"/>
</dbReference>
<gene>
    <name evidence="2" type="ORF">VW23_006575</name>
</gene>
<dbReference type="Pfam" id="PF11181">
    <property type="entry name" value="YflT"/>
    <property type="match status" value="1"/>
</dbReference>
<dbReference type="OrthoDB" id="8455189at2"/>
<evidence type="ECO:0000313" key="2">
    <source>
        <dbReference type="EMBL" id="OEO28055.1"/>
    </source>
</evidence>
<organism evidence="2 3">
    <name type="scientific">Devosia insulae DS-56</name>
    <dbReference type="NCBI Taxonomy" id="1116389"/>
    <lineage>
        <taxon>Bacteria</taxon>
        <taxon>Pseudomonadati</taxon>
        <taxon>Pseudomonadota</taxon>
        <taxon>Alphaproteobacteria</taxon>
        <taxon>Hyphomicrobiales</taxon>
        <taxon>Devosiaceae</taxon>
        <taxon>Devosia</taxon>
    </lineage>
</organism>
<sequence length="205" mass="20543">MKTITGLFDSHDEADRAVRSLKDAGVNGEDISIVANNADGKHDTETGDDVAEGAGAGAGVGAVVGGTGGLLAGLGMLAIPGVGPVVAGGWLLATAIGAVTGAAVGGAAGGIIGALTDAGVDERDAHVYAEGVRRGGILVTARVEDSRADAAAAILHDSSVVDIAARRRDYEAEGWEGFDENSEPYPADQIRDYRASLIAPPILRS</sequence>
<evidence type="ECO:0000259" key="1">
    <source>
        <dbReference type="Pfam" id="PF11181"/>
    </source>
</evidence>
<feature type="domain" description="General stress protein 17M-like" evidence="1">
    <location>
        <begin position="6"/>
        <end position="71"/>
    </location>
</feature>